<proteinExistence type="predicted"/>
<evidence type="ECO:0000313" key="2">
    <source>
        <dbReference type="Proteomes" id="UP001157502"/>
    </source>
</evidence>
<dbReference type="EMBL" id="CM055734">
    <property type="protein sequence ID" value="KAJ8008909.1"/>
    <property type="molecule type" value="Genomic_DNA"/>
</dbReference>
<gene>
    <name evidence="1" type="ORF">DPEC_G00083320</name>
</gene>
<organism evidence="1 2">
    <name type="scientific">Dallia pectoralis</name>
    <name type="common">Alaska blackfish</name>
    <dbReference type="NCBI Taxonomy" id="75939"/>
    <lineage>
        <taxon>Eukaryota</taxon>
        <taxon>Metazoa</taxon>
        <taxon>Chordata</taxon>
        <taxon>Craniata</taxon>
        <taxon>Vertebrata</taxon>
        <taxon>Euteleostomi</taxon>
        <taxon>Actinopterygii</taxon>
        <taxon>Neopterygii</taxon>
        <taxon>Teleostei</taxon>
        <taxon>Protacanthopterygii</taxon>
        <taxon>Esociformes</taxon>
        <taxon>Umbridae</taxon>
        <taxon>Dallia</taxon>
    </lineage>
</organism>
<name>A0ACC2GYS9_DALPE</name>
<accession>A0ACC2GYS9</accession>
<protein>
    <submittedName>
        <fullName evidence="1">Uncharacterized protein</fullName>
    </submittedName>
</protein>
<sequence length="80" mass="8754">MDGVPGGARRMYSKYLGHLRVTFDPSGNVISSFGKPILLDNSVPRGDMDIAVVAALRHRETEVHPAVEEGRIKILTRPQG</sequence>
<dbReference type="Proteomes" id="UP001157502">
    <property type="component" value="Chromosome 7"/>
</dbReference>
<reference evidence="1" key="1">
    <citation type="submission" date="2021-05" db="EMBL/GenBank/DDBJ databases">
        <authorList>
            <person name="Pan Q."/>
            <person name="Jouanno E."/>
            <person name="Zahm M."/>
            <person name="Klopp C."/>
            <person name="Cabau C."/>
            <person name="Louis A."/>
            <person name="Berthelot C."/>
            <person name="Parey E."/>
            <person name="Roest Crollius H."/>
            <person name="Montfort J."/>
            <person name="Robinson-Rechavi M."/>
            <person name="Bouchez O."/>
            <person name="Lampietro C."/>
            <person name="Lopez Roques C."/>
            <person name="Donnadieu C."/>
            <person name="Postlethwait J."/>
            <person name="Bobe J."/>
            <person name="Dillon D."/>
            <person name="Chandos A."/>
            <person name="von Hippel F."/>
            <person name="Guiguen Y."/>
        </authorList>
    </citation>
    <scope>NUCLEOTIDE SEQUENCE</scope>
    <source>
        <strain evidence="1">YG-Jan2019</strain>
    </source>
</reference>
<keyword evidence="2" id="KW-1185">Reference proteome</keyword>
<evidence type="ECO:0000313" key="1">
    <source>
        <dbReference type="EMBL" id="KAJ8008909.1"/>
    </source>
</evidence>
<comment type="caution">
    <text evidence="1">The sequence shown here is derived from an EMBL/GenBank/DDBJ whole genome shotgun (WGS) entry which is preliminary data.</text>
</comment>